<keyword evidence="4" id="KW-1185">Reference proteome</keyword>
<sequence>MTSDRTPGLDDHGEDDPVAAHAPADSVRPLKAVGLIGYGLVLAALAFLAVALTTAGGDTTATPWIVATAVCGVVGISCIAAVRVALVRHPAHDRAQHDPLIPEITREEALDYEQKFHGRPGSD</sequence>
<accession>A0A840F140</accession>
<evidence type="ECO:0008006" key="5">
    <source>
        <dbReference type="Google" id="ProtNLM"/>
    </source>
</evidence>
<dbReference type="EMBL" id="JACIFP010000001">
    <property type="protein sequence ID" value="MBB4136238.1"/>
    <property type="molecule type" value="Genomic_DNA"/>
</dbReference>
<reference evidence="3 4" key="1">
    <citation type="submission" date="2020-08" db="EMBL/GenBank/DDBJ databases">
        <title>Sequencing the genomes of 1000 actinobacteria strains.</title>
        <authorList>
            <person name="Klenk H.-P."/>
        </authorList>
    </citation>
    <scope>NUCLEOTIDE SEQUENCE [LARGE SCALE GENOMIC DNA]</scope>
    <source>
        <strain evidence="3 4">DSM 45298</strain>
    </source>
</reference>
<gene>
    <name evidence="3" type="ORF">BKA16_002790</name>
</gene>
<dbReference type="RefSeq" id="WP_246371773.1">
    <property type="nucleotide sequence ID" value="NZ_BAABHL010000090.1"/>
</dbReference>
<evidence type="ECO:0000313" key="3">
    <source>
        <dbReference type="EMBL" id="MBB4136238.1"/>
    </source>
</evidence>
<comment type="caution">
    <text evidence="3">The sequence shown here is derived from an EMBL/GenBank/DDBJ whole genome shotgun (WGS) entry which is preliminary data.</text>
</comment>
<keyword evidence="2" id="KW-0812">Transmembrane</keyword>
<feature type="transmembrane region" description="Helical" evidence="2">
    <location>
        <begin position="32"/>
        <end position="52"/>
    </location>
</feature>
<evidence type="ECO:0000256" key="2">
    <source>
        <dbReference type="SAM" id="Phobius"/>
    </source>
</evidence>
<proteinExistence type="predicted"/>
<organism evidence="3 4">
    <name type="scientific">Gordonia humi</name>
    <dbReference type="NCBI Taxonomy" id="686429"/>
    <lineage>
        <taxon>Bacteria</taxon>
        <taxon>Bacillati</taxon>
        <taxon>Actinomycetota</taxon>
        <taxon>Actinomycetes</taxon>
        <taxon>Mycobacteriales</taxon>
        <taxon>Gordoniaceae</taxon>
        <taxon>Gordonia</taxon>
    </lineage>
</organism>
<name>A0A840F140_9ACTN</name>
<dbReference type="AlphaFoldDB" id="A0A840F140"/>
<protein>
    <recommendedName>
        <fullName evidence="5">Transmembrane protein</fullName>
    </recommendedName>
</protein>
<feature type="transmembrane region" description="Helical" evidence="2">
    <location>
        <begin position="64"/>
        <end position="86"/>
    </location>
</feature>
<keyword evidence="2" id="KW-0472">Membrane</keyword>
<feature type="region of interest" description="Disordered" evidence="1">
    <location>
        <begin position="1"/>
        <end position="23"/>
    </location>
</feature>
<dbReference type="Proteomes" id="UP000551501">
    <property type="component" value="Unassembled WGS sequence"/>
</dbReference>
<keyword evidence="2" id="KW-1133">Transmembrane helix</keyword>
<evidence type="ECO:0000256" key="1">
    <source>
        <dbReference type="SAM" id="MobiDB-lite"/>
    </source>
</evidence>
<evidence type="ECO:0000313" key="4">
    <source>
        <dbReference type="Proteomes" id="UP000551501"/>
    </source>
</evidence>